<evidence type="ECO:0000313" key="8">
    <source>
        <dbReference type="Proteomes" id="UP000604341"/>
    </source>
</evidence>
<dbReference type="Gene3D" id="3.40.50.1820">
    <property type="entry name" value="alpha/beta hydrolase"/>
    <property type="match status" value="1"/>
</dbReference>
<comment type="similarity">
    <text evidence="1">Belongs to the peptidase S9A family.</text>
</comment>
<evidence type="ECO:0000256" key="3">
    <source>
        <dbReference type="ARBA" id="ARBA00022801"/>
    </source>
</evidence>
<feature type="domain" description="Peptidase S9 prolyl oligopeptidase catalytic" evidence="5">
    <location>
        <begin position="470"/>
        <end position="684"/>
    </location>
</feature>
<accession>A0ABQ2FEP1</accession>
<comment type="caution">
    <text evidence="7">The sequence shown here is derived from an EMBL/GenBank/DDBJ whole genome shotgun (WGS) entry which is preliminary data.</text>
</comment>
<dbReference type="Pfam" id="PF02897">
    <property type="entry name" value="Peptidase_S9_N"/>
    <property type="match status" value="1"/>
</dbReference>
<dbReference type="InterPro" id="IPR002470">
    <property type="entry name" value="Peptidase_S9A"/>
</dbReference>
<dbReference type="SUPFAM" id="SSF50993">
    <property type="entry name" value="Peptidase/esterase 'gauge' domain"/>
    <property type="match status" value="1"/>
</dbReference>
<evidence type="ECO:0000256" key="4">
    <source>
        <dbReference type="ARBA" id="ARBA00022825"/>
    </source>
</evidence>
<protein>
    <submittedName>
        <fullName evidence="7">Oligopeptidase B</fullName>
    </submittedName>
</protein>
<dbReference type="InterPro" id="IPR029058">
    <property type="entry name" value="AB_hydrolase_fold"/>
</dbReference>
<dbReference type="EMBL" id="BMPE01000001">
    <property type="protein sequence ID" value="GGK86082.1"/>
    <property type="molecule type" value="Genomic_DNA"/>
</dbReference>
<dbReference type="SUPFAM" id="SSF53474">
    <property type="entry name" value="alpha/beta-Hydrolases"/>
    <property type="match status" value="1"/>
</dbReference>
<dbReference type="PRINTS" id="PR00862">
    <property type="entry name" value="PROLIGOPTASE"/>
</dbReference>
<feature type="domain" description="Peptidase S9A N-terminal" evidence="6">
    <location>
        <begin position="9"/>
        <end position="414"/>
    </location>
</feature>
<dbReference type="Pfam" id="PF00326">
    <property type="entry name" value="Peptidase_S9"/>
    <property type="match status" value="1"/>
</dbReference>
<keyword evidence="8" id="KW-1185">Reference proteome</keyword>
<keyword evidence="3" id="KW-0378">Hydrolase</keyword>
<name>A0ABQ2FEP1_9DEIO</name>
<keyword evidence="2" id="KW-0645">Protease</keyword>
<dbReference type="PANTHER" id="PTHR11757">
    <property type="entry name" value="PROTEASE FAMILY S9A OLIGOPEPTIDASE"/>
    <property type="match status" value="1"/>
</dbReference>
<reference evidence="8" key="1">
    <citation type="journal article" date="2019" name="Int. J. Syst. Evol. Microbiol.">
        <title>The Global Catalogue of Microorganisms (GCM) 10K type strain sequencing project: providing services to taxonomists for standard genome sequencing and annotation.</title>
        <authorList>
            <consortium name="The Broad Institute Genomics Platform"/>
            <consortium name="The Broad Institute Genome Sequencing Center for Infectious Disease"/>
            <person name="Wu L."/>
            <person name="Ma J."/>
        </authorList>
    </citation>
    <scope>NUCLEOTIDE SEQUENCE [LARGE SCALE GENOMIC DNA]</scope>
    <source>
        <strain evidence="8">JCM 19173</strain>
    </source>
</reference>
<proteinExistence type="inferred from homology"/>
<dbReference type="InterPro" id="IPR001375">
    <property type="entry name" value="Peptidase_S9_cat"/>
</dbReference>
<gene>
    <name evidence="7" type="ORF">GCM10010844_00740</name>
</gene>
<sequence>MTHIPRAARKGVVHDLHGVQRPDDYHWLKTQGKADPEVLAYLEAENAHLDAVMAPLRATQAAIYQELLSHVQERDDQPEVVRGAYAYFQRTLEGQAHAVFMRRPLSGGPEETLLDLNALKVREGMENVWVYRAVPSPDGRLWAYLLDTTGQEVFELRVLDTTSGELAEPPLTGLSGWVLDWNAAGTQVYYATDDATQRPDSVWRHTLDEAQAQAERLLHEPDPTFRVAAALTEDGGTLRLISQSNMAQEWWALDTAQDGAQPALLRPRERGTEVPILTDGGDHWLALTNHGGASEFKLVRFPKREGAALDWEDAQDVLPYDPARHLTGLHLFQNHLLLAGREGGFTRLWVLARTPGGYGPARRVNFPEDSVTVRIGANHVFDAGSARIVFTSLTRPIEHLDLDLTSLNTTLVKATPVPNYDADLYVSEQTWITAPDGERVPVSLLRRRDTLLPAPTLLYGYGSYGFSMEPSFSLTRLPLVDRGWVYATAHVRGGSELGRRWYDAGRLAHKMNTFTDFVAAGEALKANGTARELVAMGRSAGGLLMGAALNLRPDLWTAVFPGVPFVDVLNTMLDDSIPLTTNEYDEWGNPNDAEQYAVMAAYSPYDNLKATRYPHLFISTGLNDPRVAYWEPAKFAARVRDLAQPGSGVTVLKTIMGAGHGGSSSRYEYLNELAEEYAFALAAVDGTLPTPDAP</sequence>
<evidence type="ECO:0000259" key="5">
    <source>
        <dbReference type="Pfam" id="PF00326"/>
    </source>
</evidence>
<dbReference type="Proteomes" id="UP000604341">
    <property type="component" value="Unassembled WGS sequence"/>
</dbReference>
<dbReference type="RefSeq" id="WP_189067003.1">
    <property type="nucleotide sequence ID" value="NZ_BMPE01000001.1"/>
</dbReference>
<evidence type="ECO:0000259" key="6">
    <source>
        <dbReference type="Pfam" id="PF02897"/>
    </source>
</evidence>
<dbReference type="InterPro" id="IPR023302">
    <property type="entry name" value="Pept_S9A_N"/>
</dbReference>
<dbReference type="PANTHER" id="PTHR11757:SF19">
    <property type="entry name" value="PROLYL ENDOPEPTIDASE-LIKE"/>
    <property type="match status" value="1"/>
</dbReference>
<evidence type="ECO:0000313" key="7">
    <source>
        <dbReference type="EMBL" id="GGK86082.1"/>
    </source>
</evidence>
<evidence type="ECO:0000256" key="1">
    <source>
        <dbReference type="ARBA" id="ARBA00005228"/>
    </source>
</evidence>
<dbReference type="InterPro" id="IPR051543">
    <property type="entry name" value="Serine_Peptidase_S9A"/>
</dbReference>
<dbReference type="Gene3D" id="2.130.10.120">
    <property type="entry name" value="Prolyl oligopeptidase, N-terminal domain"/>
    <property type="match status" value="1"/>
</dbReference>
<keyword evidence="4" id="KW-0720">Serine protease</keyword>
<organism evidence="7 8">
    <name type="scientific">Deinococcus radiotolerans</name>
    <dbReference type="NCBI Taxonomy" id="1309407"/>
    <lineage>
        <taxon>Bacteria</taxon>
        <taxon>Thermotogati</taxon>
        <taxon>Deinococcota</taxon>
        <taxon>Deinococci</taxon>
        <taxon>Deinococcales</taxon>
        <taxon>Deinococcaceae</taxon>
        <taxon>Deinococcus</taxon>
    </lineage>
</organism>
<evidence type="ECO:0000256" key="2">
    <source>
        <dbReference type="ARBA" id="ARBA00022670"/>
    </source>
</evidence>